<evidence type="ECO:0000256" key="3">
    <source>
        <dbReference type="ARBA" id="ARBA00023163"/>
    </source>
</evidence>
<dbReference type="InterPro" id="IPR000524">
    <property type="entry name" value="Tscrpt_reg_HTH_GntR"/>
</dbReference>
<dbReference type="PROSITE" id="PS50949">
    <property type="entry name" value="HTH_GNTR"/>
    <property type="match status" value="1"/>
</dbReference>
<dbReference type="CDD" id="cd07377">
    <property type="entry name" value="WHTH_GntR"/>
    <property type="match status" value="1"/>
</dbReference>
<dbReference type="PRINTS" id="PR00035">
    <property type="entry name" value="HTHGNTR"/>
</dbReference>
<name>A0ABM6CPK1_9BORD</name>
<dbReference type="Pfam" id="PF00392">
    <property type="entry name" value="GntR"/>
    <property type="match status" value="1"/>
</dbReference>
<keyword evidence="3" id="KW-0804">Transcription</keyword>
<evidence type="ECO:0000256" key="1">
    <source>
        <dbReference type="ARBA" id="ARBA00023015"/>
    </source>
</evidence>
<proteinExistence type="predicted"/>
<dbReference type="Pfam" id="PF07702">
    <property type="entry name" value="UTRA"/>
    <property type="match status" value="1"/>
</dbReference>
<evidence type="ECO:0000313" key="5">
    <source>
        <dbReference type="EMBL" id="ANN65878.1"/>
    </source>
</evidence>
<feature type="domain" description="HTH gntR-type" evidence="4">
    <location>
        <begin position="10"/>
        <end position="78"/>
    </location>
</feature>
<dbReference type="Proteomes" id="UP000091897">
    <property type="component" value="Chromosome"/>
</dbReference>
<dbReference type="SUPFAM" id="SSF46785">
    <property type="entry name" value="Winged helix' DNA-binding domain"/>
    <property type="match status" value="1"/>
</dbReference>
<dbReference type="InterPro" id="IPR011663">
    <property type="entry name" value="UTRA"/>
</dbReference>
<dbReference type="Gene3D" id="3.40.1410.10">
    <property type="entry name" value="Chorismate lyase-like"/>
    <property type="match status" value="1"/>
</dbReference>
<dbReference type="EMBL" id="CP016170">
    <property type="protein sequence ID" value="ANN65878.1"/>
    <property type="molecule type" value="Genomic_DNA"/>
</dbReference>
<keyword evidence="2" id="KW-0238">DNA-binding</keyword>
<organism evidence="5 6">
    <name type="scientific">Bordetella bronchialis</name>
    <dbReference type="NCBI Taxonomy" id="463025"/>
    <lineage>
        <taxon>Bacteria</taxon>
        <taxon>Pseudomonadati</taxon>
        <taxon>Pseudomonadota</taxon>
        <taxon>Betaproteobacteria</taxon>
        <taxon>Burkholderiales</taxon>
        <taxon>Alcaligenaceae</taxon>
        <taxon>Bordetella</taxon>
    </lineage>
</organism>
<gene>
    <name evidence="5" type="ORF">BAU06_05840</name>
</gene>
<dbReference type="InterPro" id="IPR036390">
    <property type="entry name" value="WH_DNA-bd_sf"/>
</dbReference>
<dbReference type="PANTHER" id="PTHR44846:SF1">
    <property type="entry name" value="MANNOSYL-D-GLYCERATE TRANSPORT_METABOLISM SYSTEM REPRESSOR MNGR-RELATED"/>
    <property type="match status" value="1"/>
</dbReference>
<reference evidence="5 6" key="1">
    <citation type="submission" date="2016-06" db="EMBL/GenBank/DDBJ databases">
        <title>Complete genome sequences of Bordetella bronchialis and Bordetella flabilis.</title>
        <authorList>
            <person name="LiPuma J.J."/>
            <person name="Spilker T."/>
        </authorList>
    </citation>
    <scope>NUCLEOTIDE SEQUENCE [LARGE SCALE GENOMIC DNA]</scope>
    <source>
        <strain evidence="5 6">AU3182</strain>
    </source>
</reference>
<evidence type="ECO:0000313" key="6">
    <source>
        <dbReference type="Proteomes" id="UP000091897"/>
    </source>
</evidence>
<dbReference type="InterPro" id="IPR050679">
    <property type="entry name" value="Bact_HTH_transcr_reg"/>
</dbReference>
<dbReference type="SMART" id="SM00345">
    <property type="entry name" value="HTH_GNTR"/>
    <property type="match status" value="1"/>
</dbReference>
<dbReference type="PANTHER" id="PTHR44846">
    <property type="entry name" value="MANNOSYL-D-GLYCERATE TRANSPORT/METABOLISM SYSTEM REPRESSOR MNGR-RELATED"/>
    <property type="match status" value="1"/>
</dbReference>
<sequence length="241" mass="27002">MSNLTQDSPIPLYLQLADILRDRIGKREWLPGTCIPTLETLAAEFQVARITVRQAVQLLTKEGLLAPRRGLGTVVTRAAESPNTVVMQTSLRSLAAMYESTSAEMLTFDESHGKPPAAADAGTLGDSYVFMRRQHFTEGQPYAVISLYLLQDIFQRAPEKFRSRAVIPTLMEMKSVRIERARQTMSIGSADAEAARLLRVRAGSPVVNVTRVFVDKKGLILYYADVTYRGDWVRWEIELQP</sequence>
<accession>A0ABM6CPK1</accession>
<dbReference type="InterPro" id="IPR036388">
    <property type="entry name" value="WH-like_DNA-bd_sf"/>
</dbReference>
<dbReference type="RefSeq" id="WP_066345461.1">
    <property type="nucleotide sequence ID" value="NZ_CBCSFJ010000003.1"/>
</dbReference>
<keyword evidence="1" id="KW-0805">Transcription regulation</keyword>
<keyword evidence="6" id="KW-1185">Reference proteome</keyword>
<protein>
    <recommendedName>
        <fullName evidence="4">HTH gntR-type domain-containing protein</fullName>
    </recommendedName>
</protein>
<dbReference type="SMART" id="SM00866">
    <property type="entry name" value="UTRA"/>
    <property type="match status" value="1"/>
</dbReference>
<evidence type="ECO:0000256" key="2">
    <source>
        <dbReference type="ARBA" id="ARBA00023125"/>
    </source>
</evidence>
<dbReference type="InterPro" id="IPR028978">
    <property type="entry name" value="Chorismate_lyase_/UTRA_dom_sf"/>
</dbReference>
<evidence type="ECO:0000259" key="4">
    <source>
        <dbReference type="PROSITE" id="PS50949"/>
    </source>
</evidence>
<dbReference type="SUPFAM" id="SSF64288">
    <property type="entry name" value="Chorismate lyase-like"/>
    <property type="match status" value="1"/>
</dbReference>
<dbReference type="Gene3D" id="1.10.10.10">
    <property type="entry name" value="Winged helix-like DNA-binding domain superfamily/Winged helix DNA-binding domain"/>
    <property type="match status" value="1"/>
</dbReference>